<reference evidence="2" key="1">
    <citation type="submission" date="2016-05" db="EMBL/GenBank/DDBJ databases">
        <authorList>
            <person name="Lavstsen T."/>
            <person name="Jespersen J.S."/>
        </authorList>
    </citation>
    <scope>NUCLEOTIDE SEQUENCE</scope>
    <source>
        <strain evidence="2">PWN146_assembly</strain>
    </source>
</reference>
<name>A0A1C3HNJ7_SERMA</name>
<dbReference type="AlphaFoldDB" id="A0A1C3HNJ7"/>
<proteinExistence type="predicted"/>
<evidence type="ECO:0000256" key="1">
    <source>
        <dbReference type="SAM" id="SignalP"/>
    </source>
</evidence>
<dbReference type="EMBL" id="LT575492">
    <property type="protein sequence ID" value="SAY46623.1"/>
    <property type="molecule type" value="Genomic_DNA"/>
</dbReference>
<keyword evidence="1" id="KW-0732">Signal</keyword>
<protein>
    <submittedName>
        <fullName evidence="2">Uncharacterized protein</fullName>
    </submittedName>
</protein>
<gene>
    <name evidence="2" type="ORF">PWN146_05392</name>
</gene>
<organism evidence="2">
    <name type="scientific">Serratia marcescens</name>
    <dbReference type="NCBI Taxonomy" id="615"/>
    <lineage>
        <taxon>Bacteria</taxon>
        <taxon>Pseudomonadati</taxon>
        <taxon>Pseudomonadota</taxon>
        <taxon>Gammaproteobacteria</taxon>
        <taxon>Enterobacterales</taxon>
        <taxon>Yersiniaceae</taxon>
        <taxon>Serratia</taxon>
    </lineage>
</organism>
<accession>A0A1C3HNJ7</accession>
<feature type="signal peptide" evidence="1">
    <location>
        <begin position="1"/>
        <end position="22"/>
    </location>
</feature>
<evidence type="ECO:0000313" key="2">
    <source>
        <dbReference type="EMBL" id="SAY46623.1"/>
    </source>
</evidence>
<sequence length="248" mass="27651">MSVFSRKLCYFLSMLFSGGVNAYSSFADPFYFIPSLAVQDAATSAAIESVTGKNIYEAYAKGIINDPRGKVSVHLCNGKDETLKEALIGGCSLVEDVSVSILDTEYYIKRGNQLIKIDIKKSKDFITETTTQRVITKENPLIQKHQCKNGLMHDVPTSCFVYKMAPFIFSNLSHKQKIIKALENPCASLTPLEKARKMSGYPNPRIPFLAEYAESSRHILDCNKNAPETFSTIVDTDTQSVLVIRNKK</sequence>
<feature type="chain" id="PRO_5008675340" evidence="1">
    <location>
        <begin position="23"/>
        <end position="248"/>
    </location>
</feature>